<gene>
    <name evidence="2" type="ORF">SAY86_007623</name>
</gene>
<feature type="chain" id="PRO_5043030073" evidence="1">
    <location>
        <begin position="24"/>
        <end position="85"/>
    </location>
</feature>
<dbReference type="Proteomes" id="UP001346149">
    <property type="component" value="Unassembled WGS sequence"/>
</dbReference>
<evidence type="ECO:0000256" key="1">
    <source>
        <dbReference type="SAM" id="SignalP"/>
    </source>
</evidence>
<comment type="caution">
    <text evidence="2">The sequence shown here is derived from an EMBL/GenBank/DDBJ whole genome shotgun (WGS) entry which is preliminary data.</text>
</comment>
<evidence type="ECO:0000313" key="2">
    <source>
        <dbReference type="EMBL" id="KAK4783249.1"/>
    </source>
</evidence>
<dbReference type="EMBL" id="JAXQNO010000015">
    <property type="protein sequence ID" value="KAK4783249.1"/>
    <property type="molecule type" value="Genomic_DNA"/>
</dbReference>
<evidence type="ECO:0000313" key="3">
    <source>
        <dbReference type="Proteomes" id="UP001346149"/>
    </source>
</evidence>
<protein>
    <submittedName>
        <fullName evidence="2">Uncharacterized protein</fullName>
    </submittedName>
</protein>
<sequence length="85" mass="9703">MELQPSFCAALLIFILLPGRLHGEERMEALYEIDYRGPETHSSSPPPSHFHFHHGSQWTYHTVAGESSGNRKTLKVNHKVERIHG</sequence>
<keyword evidence="1" id="KW-0732">Signal</keyword>
<feature type="signal peptide" evidence="1">
    <location>
        <begin position="1"/>
        <end position="23"/>
    </location>
</feature>
<keyword evidence="3" id="KW-1185">Reference proteome</keyword>
<accession>A0AAN7LEV1</accession>
<name>A0AAN7LEV1_TRANT</name>
<dbReference type="AlphaFoldDB" id="A0AAN7LEV1"/>
<organism evidence="2 3">
    <name type="scientific">Trapa natans</name>
    <name type="common">Water chestnut</name>
    <dbReference type="NCBI Taxonomy" id="22666"/>
    <lineage>
        <taxon>Eukaryota</taxon>
        <taxon>Viridiplantae</taxon>
        <taxon>Streptophyta</taxon>
        <taxon>Embryophyta</taxon>
        <taxon>Tracheophyta</taxon>
        <taxon>Spermatophyta</taxon>
        <taxon>Magnoliopsida</taxon>
        <taxon>eudicotyledons</taxon>
        <taxon>Gunneridae</taxon>
        <taxon>Pentapetalae</taxon>
        <taxon>rosids</taxon>
        <taxon>malvids</taxon>
        <taxon>Myrtales</taxon>
        <taxon>Lythraceae</taxon>
        <taxon>Trapa</taxon>
    </lineage>
</organism>
<reference evidence="2 3" key="1">
    <citation type="journal article" date="2023" name="Hortic Res">
        <title>Pangenome of water caltrop reveals structural variations and asymmetric subgenome divergence after allopolyploidization.</title>
        <authorList>
            <person name="Zhang X."/>
            <person name="Chen Y."/>
            <person name="Wang L."/>
            <person name="Yuan Y."/>
            <person name="Fang M."/>
            <person name="Shi L."/>
            <person name="Lu R."/>
            <person name="Comes H.P."/>
            <person name="Ma Y."/>
            <person name="Chen Y."/>
            <person name="Huang G."/>
            <person name="Zhou Y."/>
            <person name="Zheng Z."/>
            <person name="Qiu Y."/>
        </authorList>
    </citation>
    <scope>NUCLEOTIDE SEQUENCE [LARGE SCALE GENOMIC DNA]</scope>
    <source>
        <strain evidence="2">F231</strain>
    </source>
</reference>
<proteinExistence type="predicted"/>